<name>A0A285U3A0_9BACL</name>
<evidence type="ECO:0000256" key="3">
    <source>
        <dbReference type="ARBA" id="ARBA00022795"/>
    </source>
</evidence>
<keyword evidence="2" id="KW-0963">Cytoplasm</keyword>
<evidence type="ECO:0000313" key="9">
    <source>
        <dbReference type="Proteomes" id="UP000219252"/>
    </source>
</evidence>
<keyword evidence="3" id="KW-1005">Bacterial flagellum biogenesis</keyword>
<dbReference type="Proteomes" id="UP000219252">
    <property type="component" value="Unassembled WGS sequence"/>
</dbReference>
<evidence type="ECO:0000256" key="2">
    <source>
        <dbReference type="ARBA" id="ARBA00022490"/>
    </source>
</evidence>
<dbReference type="Pfam" id="PF05400">
    <property type="entry name" value="FliT"/>
    <property type="match status" value="1"/>
</dbReference>
<protein>
    <recommendedName>
        <fullName evidence="7">Flagellar protein FliT</fullName>
    </recommendedName>
</protein>
<proteinExistence type="inferred from homology"/>
<keyword evidence="8" id="KW-0282">Flagellum</keyword>
<evidence type="ECO:0000256" key="6">
    <source>
        <dbReference type="ARBA" id="ARBA00093785"/>
    </source>
</evidence>
<gene>
    <name evidence="8" type="ORF">SAMN05877842_101191</name>
</gene>
<comment type="function">
    <text evidence="5">May act as an export chaperone for the filament capping protein FliD.</text>
</comment>
<evidence type="ECO:0000256" key="7">
    <source>
        <dbReference type="ARBA" id="ARBA00093797"/>
    </source>
</evidence>
<dbReference type="EMBL" id="OBQC01000001">
    <property type="protein sequence ID" value="SOC34976.1"/>
    <property type="molecule type" value="Genomic_DNA"/>
</dbReference>
<evidence type="ECO:0000256" key="4">
    <source>
        <dbReference type="ARBA" id="ARBA00023186"/>
    </source>
</evidence>
<comment type="similarity">
    <text evidence="6">Belongs to the bacillales FliT family.</text>
</comment>
<dbReference type="InterPro" id="IPR008622">
    <property type="entry name" value="FliT"/>
</dbReference>
<dbReference type="AlphaFoldDB" id="A0A285U3A0"/>
<keyword evidence="8" id="KW-0966">Cell projection</keyword>
<evidence type="ECO:0000313" key="8">
    <source>
        <dbReference type="EMBL" id="SOC34976.1"/>
    </source>
</evidence>
<keyword evidence="8" id="KW-0969">Cilium</keyword>
<keyword evidence="4" id="KW-0143">Chaperone</keyword>
<keyword evidence="9" id="KW-1185">Reference proteome</keyword>
<dbReference type="RefSeq" id="WP_097147756.1">
    <property type="nucleotide sequence ID" value="NZ_OBQC01000001.1"/>
</dbReference>
<evidence type="ECO:0000256" key="5">
    <source>
        <dbReference type="ARBA" id="ARBA00093765"/>
    </source>
</evidence>
<dbReference type="OrthoDB" id="2353131at2"/>
<comment type="subcellular location">
    <subcellularLocation>
        <location evidence="1">Cytoplasm</location>
        <location evidence="1">Cytosol</location>
    </subcellularLocation>
</comment>
<accession>A0A285U3A0</accession>
<reference evidence="9" key="1">
    <citation type="submission" date="2017-08" db="EMBL/GenBank/DDBJ databases">
        <authorList>
            <person name="Varghese N."/>
            <person name="Submissions S."/>
        </authorList>
    </citation>
    <scope>NUCLEOTIDE SEQUENCE [LARGE SCALE GENOMIC DNA]</scope>
    <source>
        <strain evidence="9">JC23</strain>
    </source>
</reference>
<sequence>MDNEQKLLQISAKLFQQLESVPRSEERDKFIEEVNRQLNERGNVLEILHNEGFQIEPETKLHSMLIELDKGIRERLDIVMEAVKSDMKTLQKAKNKEKKYINPYDSVRTMDGRYYDKKK</sequence>
<evidence type="ECO:0000256" key="1">
    <source>
        <dbReference type="ARBA" id="ARBA00004514"/>
    </source>
</evidence>
<organism evidence="8 9">
    <name type="scientific">Ureibacillus acetophenoni</name>
    <dbReference type="NCBI Taxonomy" id="614649"/>
    <lineage>
        <taxon>Bacteria</taxon>
        <taxon>Bacillati</taxon>
        <taxon>Bacillota</taxon>
        <taxon>Bacilli</taxon>
        <taxon>Bacillales</taxon>
        <taxon>Caryophanaceae</taxon>
        <taxon>Ureibacillus</taxon>
    </lineage>
</organism>